<keyword evidence="1" id="KW-0732">Signal</keyword>
<dbReference type="RefSeq" id="WP_109033976.1">
    <property type="nucleotide sequence ID" value="NZ_CP029210.1"/>
</dbReference>
<dbReference type="AlphaFoldDB" id="A0A2U8FP91"/>
<dbReference type="Proteomes" id="UP000244892">
    <property type="component" value="Chromosome"/>
</dbReference>
<proteinExistence type="predicted"/>
<feature type="signal peptide" evidence="1">
    <location>
        <begin position="1"/>
        <end position="22"/>
    </location>
</feature>
<protein>
    <submittedName>
        <fullName evidence="2">Adenosine deaminase</fullName>
    </submittedName>
</protein>
<evidence type="ECO:0000256" key="1">
    <source>
        <dbReference type="SAM" id="SignalP"/>
    </source>
</evidence>
<dbReference type="KEGG" id="aon:DEH84_01110"/>
<dbReference type="OrthoDB" id="194242at2"/>
<dbReference type="PROSITE" id="PS51257">
    <property type="entry name" value="PROKAR_LIPOPROTEIN"/>
    <property type="match status" value="1"/>
</dbReference>
<name>A0A2U8FP91_9BURK</name>
<feature type="chain" id="PRO_5015997969" evidence="1">
    <location>
        <begin position="23"/>
        <end position="140"/>
    </location>
</feature>
<gene>
    <name evidence="2" type="ORF">DEH84_01110</name>
</gene>
<sequence>MNKLALATAVAASALASGCASIFNDATQTVTIVASNGQPVQGTVDGKPFQTPSQVQVQRQKASKLISVTSPGCAAQTVADSSVDFKFFGNVITGGLLGSSTDFATERMWKYSDNIIIPCVTTPAPTGAPAVAPAAAASQP</sequence>
<organism evidence="2 3">
    <name type="scientific">Aquabacterium olei</name>
    <dbReference type="NCBI Taxonomy" id="1296669"/>
    <lineage>
        <taxon>Bacteria</taxon>
        <taxon>Pseudomonadati</taxon>
        <taxon>Pseudomonadota</taxon>
        <taxon>Betaproteobacteria</taxon>
        <taxon>Burkholderiales</taxon>
        <taxon>Aquabacterium</taxon>
    </lineage>
</organism>
<dbReference type="EMBL" id="CP029210">
    <property type="protein sequence ID" value="AWI52204.1"/>
    <property type="molecule type" value="Genomic_DNA"/>
</dbReference>
<keyword evidence="3" id="KW-1185">Reference proteome</keyword>
<accession>A0A2U8FP91</accession>
<reference evidence="2 3" key="1">
    <citation type="submission" date="2018-05" db="EMBL/GenBank/DDBJ databases">
        <title>complete genome sequence of Aquabacterium olei NBRC 110486.</title>
        <authorList>
            <person name="Tang B."/>
            <person name="Chang J."/>
            <person name="Zhang L."/>
            <person name="Yang H."/>
        </authorList>
    </citation>
    <scope>NUCLEOTIDE SEQUENCE [LARGE SCALE GENOMIC DNA]</scope>
    <source>
        <strain evidence="2 3">NBRC 110486</strain>
    </source>
</reference>
<evidence type="ECO:0000313" key="3">
    <source>
        <dbReference type="Proteomes" id="UP000244892"/>
    </source>
</evidence>
<evidence type="ECO:0000313" key="2">
    <source>
        <dbReference type="EMBL" id="AWI52204.1"/>
    </source>
</evidence>